<evidence type="ECO:0000313" key="5">
    <source>
        <dbReference type="EMBL" id="KAJ4961230.1"/>
    </source>
</evidence>
<accession>A0A9Q0H8J9</accession>
<evidence type="ECO:0000256" key="2">
    <source>
        <dbReference type="ARBA" id="ARBA00009937"/>
    </source>
</evidence>
<evidence type="ECO:0000256" key="3">
    <source>
        <dbReference type="ARBA" id="ARBA00023242"/>
    </source>
</evidence>
<evidence type="ECO:0000313" key="6">
    <source>
        <dbReference type="Proteomes" id="UP001141806"/>
    </source>
</evidence>
<dbReference type="PANTHER" id="PTHR35735:SF8">
    <property type="entry name" value="PROTEIN NIM1-INTERACTING 2"/>
    <property type="match status" value="1"/>
</dbReference>
<feature type="region of interest" description="Disordered" evidence="4">
    <location>
        <begin position="1"/>
        <end position="47"/>
    </location>
</feature>
<evidence type="ECO:0000256" key="4">
    <source>
        <dbReference type="SAM" id="MobiDB-lite"/>
    </source>
</evidence>
<reference evidence="5" key="1">
    <citation type="journal article" date="2023" name="Plant J.">
        <title>The genome of the king protea, Protea cynaroides.</title>
        <authorList>
            <person name="Chang J."/>
            <person name="Duong T.A."/>
            <person name="Schoeman C."/>
            <person name="Ma X."/>
            <person name="Roodt D."/>
            <person name="Barker N."/>
            <person name="Li Z."/>
            <person name="Van de Peer Y."/>
            <person name="Mizrachi E."/>
        </authorList>
    </citation>
    <scope>NUCLEOTIDE SEQUENCE</scope>
    <source>
        <tissue evidence="5">Young leaves</tissue>
    </source>
</reference>
<dbReference type="Proteomes" id="UP001141806">
    <property type="component" value="Unassembled WGS sequence"/>
</dbReference>
<sequence>MEMEKRKRSQNGDSEGRRTRAKEDKGDLTADKKETTTTTATATATEEEVEEFFAILRRVHEVVRYFGKGKNGGGGEGVGKNGLGRGWNPSFQWEDFEDVQGNPHVNNGVVSDHNNKIKRREKKDVEAVEENIVVSGPGILDLNAEPDSFGEMN</sequence>
<feature type="compositionally biased region" description="Basic and acidic residues" evidence="4">
    <location>
        <begin position="14"/>
        <end position="35"/>
    </location>
</feature>
<comment type="subcellular location">
    <subcellularLocation>
        <location evidence="1">Nucleus</location>
    </subcellularLocation>
</comment>
<organism evidence="5 6">
    <name type="scientific">Protea cynaroides</name>
    <dbReference type="NCBI Taxonomy" id="273540"/>
    <lineage>
        <taxon>Eukaryota</taxon>
        <taxon>Viridiplantae</taxon>
        <taxon>Streptophyta</taxon>
        <taxon>Embryophyta</taxon>
        <taxon>Tracheophyta</taxon>
        <taxon>Spermatophyta</taxon>
        <taxon>Magnoliopsida</taxon>
        <taxon>Proteales</taxon>
        <taxon>Proteaceae</taxon>
        <taxon>Protea</taxon>
    </lineage>
</organism>
<dbReference type="InterPro" id="IPR031425">
    <property type="entry name" value="NPR1/NH1-interacting"/>
</dbReference>
<feature type="compositionally biased region" description="Gly residues" evidence="4">
    <location>
        <begin position="69"/>
        <end position="85"/>
    </location>
</feature>
<feature type="region of interest" description="Disordered" evidence="4">
    <location>
        <begin position="66"/>
        <end position="86"/>
    </location>
</feature>
<dbReference type="GO" id="GO:0010112">
    <property type="term" value="P:regulation of systemic acquired resistance"/>
    <property type="evidence" value="ECO:0007669"/>
    <property type="project" value="InterPro"/>
</dbReference>
<feature type="region of interest" description="Disordered" evidence="4">
    <location>
        <begin position="100"/>
        <end position="123"/>
    </location>
</feature>
<dbReference type="OrthoDB" id="1098796at2759"/>
<evidence type="ECO:0000256" key="1">
    <source>
        <dbReference type="ARBA" id="ARBA00004123"/>
    </source>
</evidence>
<dbReference type="EMBL" id="JAMYWD010000009">
    <property type="protein sequence ID" value="KAJ4961230.1"/>
    <property type="molecule type" value="Genomic_DNA"/>
</dbReference>
<gene>
    <name evidence="5" type="ORF">NE237_021140</name>
</gene>
<dbReference type="GO" id="GO:0005634">
    <property type="term" value="C:nucleus"/>
    <property type="evidence" value="ECO:0007669"/>
    <property type="project" value="UniProtKB-SubCell"/>
</dbReference>
<dbReference type="PANTHER" id="PTHR35735">
    <property type="entry name" value="PROTEIN NIM1-INTERACTING 2"/>
    <property type="match status" value="1"/>
</dbReference>
<proteinExistence type="inferred from homology"/>
<comment type="similarity">
    <text evidence="2">Belongs to the NPR1-interactor family.</text>
</comment>
<dbReference type="InterPro" id="IPR034577">
    <property type="entry name" value="NIMIN-2"/>
</dbReference>
<dbReference type="AlphaFoldDB" id="A0A9Q0H8J9"/>
<name>A0A9Q0H8J9_9MAGN</name>
<dbReference type="Pfam" id="PF15699">
    <property type="entry name" value="NPR1_interact"/>
    <property type="match status" value="1"/>
</dbReference>
<comment type="caution">
    <text evidence="5">The sequence shown here is derived from an EMBL/GenBank/DDBJ whole genome shotgun (WGS) entry which is preliminary data.</text>
</comment>
<keyword evidence="6" id="KW-1185">Reference proteome</keyword>
<protein>
    <submittedName>
        <fullName evidence="5">Uncharacterized protein</fullName>
    </submittedName>
</protein>
<keyword evidence="3" id="KW-0539">Nucleus</keyword>